<protein>
    <submittedName>
        <fullName evidence="1">Uncharacterized protein</fullName>
    </submittedName>
</protein>
<name>A0AAD8LAP3_TARER</name>
<sequence>MAGLVLENIVDFLVVVRELANNFRDFRDEDVAYADPNVIRRRIKSIMSTCAFFSFLYLAIGRSILDSSEINIKSFDIPSMYVKINTHNNKVSLRGNISHLISFTTNFTDLLGYKGEDMPYSISYNISTIAGGYPTFSAISSTNMSDPAGKDQTLALKFESTYTGLNEGRLRDFQTMLDTGNVWVIVKADFVWRLKLASFLKYPHVYKHVYFTCKAQYIAGSDYRMENVECDA</sequence>
<accession>A0AAD8LAP3</accession>
<evidence type="ECO:0000313" key="1">
    <source>
        <dbReference type="EMBL" id="KAK1437488.1"/>
    </source>
</evidence>
<dbReference type="EMBL" id="JAUHHV010000001">
    <property type="protein sequence ID" value="KAK1437488.1"/>
    <property type="molecule type" value="Genomic_DNA"/>
</dbReference>
<keyword evidence="2" id="KW-1185">Reference proteome</keyword>
<reference evidence="1" key="1">
    <citation type="journal article" date="2023" name="bioRxiv">
        <title>Improved chromosome-level genome assembly for marigold (Tagetes erecta).</title>
        <authorList>
            <person name="Jiang F."/>
            <person name="Yuan L."/>
            <person name="Wang S."/>
            <person name="Wang H."/>
            <person name="Xu D."/>
            <person name="Wang A."/>
            <person name="Fan W."/>
        </authorList>
    </citation>
    <scope>NUCLEOTIDE SEQUENCE</scope>
    <source>
        <strain evidence="1">WSJ</strain>
        <tissue evidence="1">Leaf</tissue>
    </source>
</reference>
<gene>
    <name evidence="1" type="ORF">QVD17_03279</name>
</gene>
<proteinExistence type="predicted"/>
<evidence type="ECO:0000313" key="2">
    <source>
        <dbReference type="Proteomes" id="UP001229421"/>
    </source>
</evidence>
<dbReference type="AlphaFoldDB" id="A0AAD8LAP3"/>
<dbReference type="Proteomes" id="UP001229421">
    <property type="component" value="Unassembled WGS sequence"/>
</dbReference>
<organism evidence="1 2">
    <name type="scientific">Tagetes erecta</name>
    <name type="common">African marigold</name>
    <dbReference type="NCBI Taxonomy" id="13708"/>
    <lineage>
        <taxon>Eukaryota</taxon>
        <taxon>Viridiplantae</taxon>
        <taxon>Streptophyta</taxon>
        <taxon>Embryophyta</taxon>
        <taxon>Tracheophyta</taxon>
        <taxon>Spermatophyta</taxon>
        <taxon>Magnoliopsida</taxon>
        <taxon>eudicotyledons</taxon>
        <taxon>Gunneridae</taxon>
        <taxon>Pentapetalae</taxon>
        <taxon>asterids</taxon>
        <taxon>campanulids</taxon>
        <taxon>Asterales</taxon>
        <taxon>Asteraceae</taxon>
        <taxon>Asteroideae</taxon>
        <taxon>Heliantheae alliance</taxon>
        <taxon>Tageteae</taxon>
        <taxon>Tagetes</taxon>
    </lineage>
</organism>
<comment type="caution">
    <text evidence="1">The sequence shown here is derived from an EMBL/GenBank/DDBJ whole genome shotgun (WGS) entry which is preliminary data.</text>
</comment>